<gene>
    <name evidence="3" type="ORF">A2478_03670</name>
</gene>
<accession>A0A1F5T1P9</accession>
<evidence type="ECO:0000313" key="3">
    <source>
        <dbReference type="EMBL" id="OGF32391.1"/>
    </source>
</evidence>
<dbReference type="InterPro" id="IPR001509">
    <property type="entry name" value="Epimerase_deHydtase"/>
</dbReference>
<reference evidence="3 4" key="1">
    <citation type="journal article" date="2016" name="Nat. Commun.">
        <title>Thousands of microbial genomes shed light on interconnected biogeochemical processes in an aquifer system.</title>
        <authorList>
            <person name="Anantharaman K."/>
            <person name="Brown C.T."/>
            <person name="Hug L.A."/>
            <person name="Sharon I."/>
            <person name="Castelle C.J."/>
            <person name="Probst A.J."/>
            <person name="Thomas B.C."/>
            <person name="Singh A."/>
            <person name="Wilkins M.J."/>
            <person name="Karaoz U."/>
            <person name="Brodie E.L."/>
            <person name="Williams K.H."/>
            <person name="Hubbard S.S."/>
            <person name="Banfield J.F."/>
        </authorList>
    </citation>
    <scope>NUCLEOTIDE SEQUENCE [LARGE SCALE GENOMIC DNA]</scope>
</reference>
<dbReference type="Gene3D" id="3.40.50.720">
    <property type="entry name" value="NAD(P)-binding Rossmann-like Domain"/>
    <property type="match status" value="1"/>
</dbReference>
<dbReference type="CDD" id="cd08946">
    <property type="entry name" value="SDR_e"/>
    <property type="match status" value="1"/>
</dbReference>
<evidence type="ECO:0000259" key="2">
    <source>
        <dbReference type="Pfam" id="PF01370"/>
    </source>
</evidence>
<evidence type="ECO:0000313" key="4">
    <source>
        <dbReference type="Proteomes" id="UP000179001"/>
    </source>
</evidence>
<dbReference type="PANTHER" id="PTHR48079:SF6">
    <property type="entry name" value="NAD(P)-BINDING DOMAIN-CONTAINING PROTEIN-RELATED"/>
    <property type="match status" value="1"/>
</dbReference>
<organism evidence="3 4">
    <name type="scientific">Candidatus Falkowbacteria bacterium RIFOXYC2_FULL_36_12</name>
    <dbReference type="NCBI Taxonomy" id="1798002"/>
    <lineage>
        <taxon>Bacteria</taxon>
        <taxon>Candidatus Falkowiibacteriota</taxon>
    </lineage>
</organism>
<proteinExistence type="predicted"/>
<sequence>MEQNMKKILITGANGFVGKKVAEFLANQGFLLTAIVRNKQWANQNIQFIEADLKDIEKLKLDKDFDLVIHLAASLQMYEKNGRLYADNIKITRKLVDYFKNTRTYFIYSSSIEVVGPTKAQMIDEKSKSEPTTPYGWVKGDCEEYIRNSGLNHAILRFGNVSDQNTGLEKEVLKILEQNKLQSWVMKNVLVDYELNIIEVEKIVQAIYKIIKISPVKQTYFLTDKIISIKDIAVKNGIERKNRKIFLPLVMFVVSILGVFGRGSLIGYICSGGMSRKYRRYSNAKILQDLNI</sequence>
<dbReference type="InterPro" id="IPR036291">
    <property type="entry name" value="NAD(P)-bd_dom_sf"/>
</dbReference>
<dbReference type="GO" id="GO:0005737">
    <property type="term" value="C:cytoplasm"/>
    <property type="evidence" value="ECO:0007669"/>
    <property type="project" value="TreeGrafter"/>
</dbReference>
<dbReference type="InterPro" id="IPR051783">
    <property type="entry name" value="NAD(P)-dependent_oxidoreduct"/>
</dbReference>
<dbReference type="SUPFAM" id="SSF51735">
    <property type="entry name" value="NAD(P)-binding Rossmann-fold domains"/>
    <property type="match status" value="1"/>
</dbReference>
<keyword evidence="1" id="KW-0472">Membrane</keyword>
<feature type="transmembrane region" description="Helical" evidence="1">
    <location>
        <begin position="245"/>
        <end position="270"/>
    </location>
</feature>
<dbReference type="EMBL" id="MFGJ01000006">
    <property type="protein sequence ID" value="OGF32391.1"/>
    <property type="molecule type" value="Genomic_DNA"/>
</dbReference>
<dbReference type="Pfam" id="PF01370">
    <property type="entry name" value="Epimerase"/>
    <property type="match status" value="1"/>
</dbReference>
<protein>
    <recommendedName>
        <fullName evidence="2">NAD-dependent epimerase/dehydratase domain-containing protein</fullName>
    </recommendedName>
</protein>
<dbReference type="GO" id="GO:0004029">
    <property type="term" value="F:aldehyde dehydrogenase (NAD+) activity"/>
    <property type="evidence" value="ECO:0007669"/>
    <property type="project" value="TreeGrafter"/>
</dbReference>
<keyword evidence="1" id="KW-1133">Transmembrane helix</keyword>
<dbReference type="Proteomes" id="UP000179001">
    <property type="component" value="Unassembled WGS sequence"/>
</dbReference>
<comment type="caution">
    <text evidence="3">The sequence shown here is derived from an EMBL/GenBank/DDBJ whole genome shotgun (WGS) entry which is preliminary data.</text>
</comment>
<dbReference type="AlphaFoldDB" id="A0A1F5T1P9"/>
<dbReference type="STRING" id="1798002.A2478_03670"/>
<keyword evidence="1" id="KW-0812">Transmembrane</keyword>
<dbReference type="PANTHER" id="PTHR48079">
    <property type="entry name" value="PROTEIN YEEZ"/>
    <property type="match status" value="1"/>
</dbReference>
<name>A0A1F5T1P9_9BACT</name>
<feature type="domain" description="NAD-dependent epimerase/dehydratase" evidence="2">
    <location>
        <begin position="8"/>
        <end position="162"/>
    </location>
</feature>
<evidence type="ECO:0000256" key="1">
    <source>
        <dbReference type="SAM" id="Phobius"/>
    </source>
</evidence>